<feature type="signal peptide" evidence="1">
    <location>
        <begin position="1"/>
        <end position="38"/>
    </location>
</feature>
<reference evidence="2" key="1">
    <citation type="submission" date="2023-04" db="EMBL/GenBank/DDBJ databases">
        <title>Genome Encyclopedia of Bacteria and Archaea VI: Functional Genomics of Type Strains.</title>
        <authorList>
            <person name="Whitman W."/>
        </authorList>
    </citation>
    <scope>NUCLEOTIDE SEQUENCE</scope>
    <source>
        <strain evidence="2">Enz.4-51</strain>
    </source>
</reference>
<evidence type="ECO:0000313" key="3">
    <source>
        <dbReference type="Proteomes" id="UP001161160"/>
    </source>
</evidence>
<proteinExistence type="predicted"/>
<evidence type="ECO:0000256" key="1">
    <source>
        <dbReference type="SAM" id="SignalP"/>
    </source>
</evidence>
<evidence type="ECO:0008006" key="4">
    <source>
        <dbReference type="Google" id="ProtNLM"/>
    </source>
</evidence>
<keyword evidence="3" id="KW-1185">Reference proteome</keyword>
<keyword evidence="1" id="KW-0732">Signal</keyword>
<gene>
    <name evidence="2" type="ORF">M2127_002367</name>
</gene>
<accession>A0AA43MC89</accession>
<dbReference type="Proteomes" id="UP001161160">
    <property type="component" value="Unassembled WGS sequence"/>
</dbReference>
<dbReference type="EMBL" id="JARXYA010000035">
    <property type="protein sequence ID" value="MDH6505037.1"/>
    <property type="molecule type" value="Genomic_DNA"/>
</dbReference>
<sequence length="438" mass="41069">MAVSELATGRGKGGSKSTAIGALLASAFLSLMSIDAVAADEPFPAEGGIAINNGNVYVNSGVVSFSTSVGLNMISSSGAGGSNIINTGTVIGTKGLYINPTEGGSSGTISSIDSIANIGGTIASTGSNPAIEINNATLTGSVSNTGLIQTQSAAGIALYVVNSNIITNITNTPGAIIGGAITNNVGSSISGISYGINAGNSTIAGSISNAGMIQATSTTLGIPGVGISLVNSTLSESIINTADATIVGGSRGVAIALEGSTIGGGIANAGAITAGNTGIAVSNSGLIVGNISNSGLIQGSGGSGFGVALGSSSLGGSIVNAAGGTISGGATNGVGVRLNASTIAGSITNAGTIAARTGIYIDATSAIQNGITNTGLISASGSVAINNAGTISAAGQALAVSSGTVIGGISNAGLIQASTSSGLYISSSSVGGSLTNAS</sequence>
<comment type="caution">
    <text evidence="2">The sequence shown here is derived from an EMBL/GenBank/DDBJ whole genome shotgun (WGS) entry which is preliminary data.</text>
</comment>
<feature type="non-terminal residue" evidence="2">
    <location>
        <position position="438"/>
    </location>
</feature>
<feature type="chain" id="PRO_5041381273" description="ESPR domain-containing protein" evidence="1">
    <location>
        <begin position="39"/>
        <end position="438"/>
    </location>
</feature>
<dbReference type="AlphaFoldDB" id="A0AA43MC89"/>
<dbReference type="RefSeq" id="WP_280757171.1">
    <property type="nucleotide sequence ID" value="NZ_JARXYA010000035.1"/>
</dbReference>
<protein>
    <recommendedName>
        <fullName evidence="4">ESPR domain-containing protein</fullName>
    </recommendedName>
</protein>
<evidence type="ECO:0000313" key="2">
    <source>
        <dbReference type="EMBL" id="MDH6505037.1"/>
    </source>
</evidence>
<organism evidence="2 3">
    <name type="scientific">Polynucleobacter sphagniphilus</name>
    <dbReference type="NCBI Taxonomy" id="1743169"/>
    <lineage>
        <taxon>Bacteria</taxon>
        <taxon>Pseudomonadati</taxon>
        <taxon>Pseudomonadota</taxon>
        <taxon>Betaproteobacteria</taxon>
        <taxon>Burkholderiales</taxon>
        <taxon>Burkholderiaceae</taxon>
        <taxon>Polynucleobacter</taxon>
    </lineage>
</organism>
<name>A0AA43MC89_9BURK</name>